<keyword evidence="3 5" id="KW-1133">Transmembrane helix</keyword>
<feature type="transmembrane region" description="Helical" evidence="5">
    <location>
        <begin position="121"/>
        <end position="140"/>
    </location>
</feature>
<evidence type="ECO:0000256" key="5">
    <source>
        <dbReference type="SAM" id="Phobius"/>
    </source>
</evidence>
<comment type="subcellular location">
    <subcellularLocation>
        <location evidence="1">Cell membrane</location>
        <topology evidence="1">Multi-pass membrane protein</topology>
    </subcellularLocation>
</comment>
<evidence type="ECO:0000256" key="4">
    <source>
        <dbReference type="ARBA" id="ARBA00023136"/>
    </source>
</evidence>
<dbReference type="SUPFAM" id="SSF103473">
    <property type="entry name" value="MFS general substrate transporter"/>
    <property type="match status" value="1"/>
</dbReference>
<sequence>MPTERVPVGKPTLRSVLQGRRGAFLGALLLAEFAAAMQGIAYSTVLPVIAAELDGFALFGATLAAGAVAAVLMLSFAPGILRRIRPQRVLLTATVLYLAGALTAALAPSMMWVLLGTVIRGTAAGLFGGFGMGAIGALFDERERPRVFGLFALIWLLPSVVGPPLNALIAESLGWRWAVGWPAVLVVVARLLMGLTISTVPWERGSGHRVAVGFGLAVAASLAVGAWGSTVAGVAGSIALVVGVVCGGIAIAGYLVRGLPAARRTVIAFALLCATYFGATELLSLTIVQGLGSSVLVASVAVTGGLLAWSLVGLRPRPDARPDPAVVGPVLVLAGVGAVIGGLAAGGGFGVVLVIVGAVFAGAGMGAAYPLLSSEPFTTSAPTSTAGSMIAFAETSATAWSALVAGGSYSALHGGGWRPAAALQIGYGVLALLGIATVIVSARRRDATIGTVES</sequence>
<evidence type="ECO:0000256" key="2">
    <source>
        <dbReference type="ARBA" id="ARBA00022692"/>
    </source>
</evidence>
<feature type="transmembrane region" description="Helical" evidence="5">
    <location>
        <begin position="351"/>
        <end position="372"/>
    </location>
</feature>
<feature type="transmembrane region" description="Helical" evidence="5">
    <location>
        <begin position="326"/>
        <end position="345"/>
    </location>
</feature>
<proteinExistence type="predicted"/>
<name>A0AAU8DTW7_9ACTN</name>
<organism evidence="7">
    <name type="scientific">Nakamurella sp. A5-74</name>
    <dbReference type="NCBI Taxonomy" id="3158264"/>
    <lineage>
        <taxon>Bacteria</taxon>
        <taxon>Bacillati</taxon>
        <taxon>Actinomycetota</taxon>
        <taxon>Actinomycetes</taxon>
        <taxon>Nakamurellales</taxon>
        <taxon>Nakamurellaceae</taxon>
        <taxon>Nakamurella</taxon>
    </lineage>
</organism>
<dbReference type="InterPro" id="IPR011701">
    <property type="entry name" value="MFS"/>
</dbReference>
<reference evidence="7" key="1">
    <citation type="submission" date="2024-05" db="EMBL/GenBank/DDBJ databases">
        <authorList>
            <person name="Cai S.Y."/>
            <person name="Jin L.M."/>
            <person name="Li H.R."/>
        </authorList>
    </citation>
    <scope>NUCLEOTIDE SEQUENCE</scope>
    <source>
        <strain evidence="7">A5-74</strain>
    </source>
</reference>
<feature type="transmembrane region" description="Helical" evidence="5">
    <location>
        <begin position="210"/>
        <end position="228"/>
    </location>
</feature>
<feature type="transmembrane region" description="Helical" evidence="5">
    <location>
        <begin position="175"/>
        <end position="198"/>
    </location>
</feature>
<feature type="transmembrane region" description="Helical" evidence="5">
    <location>
        <begin position="56"/>
        <end position="77"/>
    </location>
</feature>
<feature type="transmembrane region" description="Helical" evidence="5">
    <location>
        <begin position="23"/>
        <end position="50"/>
    </location>
</feature>
<feature type="domain" description="Major facilitator superfamily (MFS) profile" evidence="6">
    <location>
        <begin position="24"/>
        <end position="446"/>
    </location>
</feature>
<dbReference type="AlphaFoldDB" id="A0AAU8DTW7"/>
<evidence type="ECO:0000259" key="6">
    <source>
        <dbReference type="PROSITE" id="PS50850"/>
    </source>
</evidence>
<feature type="transmembrane region" description="Helical" evidence="5">
    <location>
        <begin position="89"/>
        <end position="115"/>
    </location>
</feature>
<dbReference type="InterPro" id="IPR020846">
    <property type="entry name" value="MFS_dom"/>
</dbReference>
<feature type="transmembrane region" description="Helical" evidence="5">
    <location>
        <begin position="421"/>
        <end position="440"/>
    </location>
</feature>
<dbReference type="Gene3D" id="1.20.1250.20">
    <property type="entry name" value="MFS general substrate transporter like domains"/>
    <property type="match status" value="1"/>
</dbReference>
<evidence type="ECO:0000313" key="7">
    <source>
        <dbReference type="EMBL" id="XCG65276.1"/>
    </source>
</evidence>
<protein>
    <submittedName>
        <fullName evidence="7">MFS transporter</fullName>
    </submittedName>
</protein>
<feature type="transmembrane region" description="Helical" evidence="5">
    <location>
        <begin position="234"/>
        <end position="256"/>
    </location>
</feature>
<feature type="transmembrane region" description="Helical" evidence="5">
    <location>
        <begin position="147"/>
        <end position="169"/>
    </location>
</feature>
<feature type="transmembrane region" description="Helical" evidence="5">
    <location>
        <begin position="268"/>
        <end position="288"/>
    </location>
</feature>
<dbReference type="RefSeq" id="WP_353650881.1">
    <property type="nucleotide sequence ID" value="NZ_CP159218.1"/>
</dbReference>
<dbReference type="PROSITE" id="PS50850">
    <property type="entry name" value="MFS"/>
    <property type="match status" value="1"/>
</dbReference>
<dbReference type="GO" id="GO:0022857">
    <property type="term" value="F:transmembrane transporter activity"/>
    <property type="evidence" value="ECO:0007669"/>
    <property type="project" value="InterPro"/>
</dbReference>
<dbReference type="GO" id="GO:0005886">
    <property type="term" value="C:plasma membrane"/>
    <property type="evidence" value="ECO:0007669"/>
    <property type="project" value="UniProtKB-SubCell"/>
</dbReference>
<evidence type="ECO:0000256" key="3">
    <source>
        <dbReference type="ARBA" id="ARBA00022989"/>
    </source>
</evidence>
<dbReference type="InterPro" id="IPR036259">
    <property type="entry name" value="MFS_trans_sf"/>
</dbReference>
<dbReference type="EMBL" id="CP159218">
    <property type="protein sequence ID" value="XCG65276.1"/>
    <property type="molecule type" value="Genomic_DNA"/>
</dbReference>
<feature type="transmembrane region" description="Helical" evidence="5">
    <location>
        <begin position="294"/>
        <end position="314"/>
    </location>
</feature>
<keyword evidence="4 5" id="KW-0472">Membrane</keyword>
<gene>
    <name evidence="7" type="ORF">ABLG96_08300</name>
</gene>
<keyword evidence="2 5" id="KW-0812">Transmembrane</keyword>
<dbReference type="PANTHER" id="PTHR23501">
    <property type="entry name" value="MAJOR FACILITATOR SUPERFAMILY"/>
    <property type="match status" value="1"/>
</dbReference>
<accession>A0AAU8DTW7</accession>
<evidence type="ECO:0000256" key="1">
    <source>
        <dbReference type="ARBA" id="ARBA00004651"/>
    </source>
</evidence>
<dbReference type="PANTHER" id="PTHR23501:SF154">
    <property type="entry name" value="MULTIDRUG-EFFLUX TRANSPORTER RV1634-RELATED"/>
    <property type="match status" value="1"/>
</dbReference>
<feature type="transmembrane region" description="Helical" evidence="5">
    <location>
        <begin position="384"/>
        <end position="409"/>
    </location>
</feature>
<dbReference type="Pfam" id="PF07690">
    <property type="entry name" value="MFS_1"/>
    <property type="match status" value="1"/>
</dbReference>